<accession>A0A3M2LSW6</accession>
<dbReference type="AlphaFoldDB" id="A0A3M2LSW6"/>
<dbReference type="Pfam" id="PF07883">
    <property type="entry name" value="Cupin_2"/>
    <property type="match status" value="1"/>
</dbReference>
<sequence length="116" mass="11940">MRIVEGAGAWRPAADGAANDWAEQLRTPDLSVGTYCIPAGGTDDQSPHTEDEIYVVTAGRATIVTPGATAEVGPGSVVFVPAGEEHRFTDVTEDLALLVVFGPAYGSRGSAAPSPE</sequence>
<reference evidence="2 3" key="1">
    <citation type="submission" date="2018-10" db="EMBL/GenBank/DDBJ databases">
        <title>Isolation from soil.</title>
        <authorList>
            <person name="Hu J."/>
        </authorList>
    </citation>
    <scope>NUCLEOTIDE SEQUENCE [LARGE SCALE GENOMIC DNA]</scope>
    <source>
        <strain evidence="2 3">NEAU-Ht49</strain>
    </source>
</reference>
<dbReference type="RefSeq" id="WP_122197123.1">
    <property type="nucleotide sequence ID" value="NZ_JBHSKC010000007.1"/>
</dbReference>
<name>A0A3M2LSW6_9ACTN</name>
<dbReference type="Proteomes" id="UP000282674">
    <property type="component" value="Unassembled WGS sequence"/>
</dbReference>
<feature type="domain" description="Cupin type-2" evidence="1">
    <location>
        <begin position="35"/>
        <end position="101"/>
    </location>
</feature>
<evidence type="ECO:0000313" key="3">
    <source>
        <dbReference type="Proteomes" id="UP000282674"/>
    </source>
</evidence>
<dbReference type="SUPFAM" id="SSF51182">
    <property type="entry name" value="RmlC-like cupins"/>
    <property type="match status" value="1"/>
</dbReference>
<dbReference type="EMBL" id="RFFG01000053">
    <property type="protein sequence ID" value="RMI40507.1"/>
    <property type="molecule type" value="Genomic_DNA"/>
</dbReference>
<evidence type="ECO:0000259" key="1">
    <source>
        <dbReference type="Pfam" id="PF07883"/>
    </source>
</evidence>
<protein>
    <submittedName>
        <fullName evidence="2">Cupin domain-containing protein</fullName>
    </submittedName>
</protein>
<keyword evidence="3" id="KW-1185">Reference proteome</keyword>
<gene>
    <name evidence="2" type="ORF">EBO15_26295</name>
</gene>
<dbReference type="Gene3D" id="2.60.120.10">
    <property type="entry name" value="Jelly Rolls"/>
    <property type="match status" value="1"/>
</dbReference>
<proteinExistence type="predicted"/>
<dbReference type="OrthoDB" id="5072724at2"/>
<dbReference type="InterPro" id="IPR011051">
    <property type="entry name" value="RmlC_Cupin_sf"/>
</dbReference>
<evidence type="ECO:0000313" key="2">
    <source>
        <dbReference type="EMBL" id="RMI40507.1"/>
    </source>
</evidence>
<comment type="caution">
    <text evidence="2">The sequence shown here is derived from an EMBL/GenBank/DDBJ whole genome shotgun (WGS) entry which is preliminary data.</text>
</comment>
<dbReference type="InterPro" id="IPR014710">
    <property type="entry name" value="RmlC-like_jellyroll"/>
</dbReference>
<organism evidence="2 3">
    <name type="scientific">Actinomadura harenae</name>
    <dbReference type="NCBI Taxonomy" id="2483351"/>
    <lineage>
        <taxon>Bacteria</taxon>
        <taxon>Bacillati</taxon>
        <taxon>Actinomycetota</taxon>
        <taxon>Actinomycetes</taxon>
        <taxon>Streptosporangiales</taxon>
        <taxon>Thermomonosporaceae</taxon>
        <taxon>Actinomadura</taxon>
    </lineage>
</organism>
<dbReference type="InterPro" id="IPR013096">
    <property type="entry name" value="Cupin_2"/>
</dbReference>